<dbReference type="GO" id="GO:0008710">
    <property type="term" value="F:8-amino-7-oxononanoate synthase activity"/>
    <property type="evidence" value="ECO:0007669"/>
    <property type="project" value="UniProtKB-UniRule"/>
</dbReference>
<dbReference type="GO" id="GO:0009102">
    <property type="term" value="P:biotin biosynthetic process"/>
    <property type="evidence" value="ECO:0007669"/>
    <property type="project" value="UniProtKB-UniRule"/>
</dbReference>
<dbReference type="Proteomes" id="UP000295510">
    <property type="component" value="Unassembled WGS sequence"/>
</dbReference>
<reference evidence="12 13" key="1">
    <citation type="submission" date="2019-03" db="EMBL/GenBank/DDBJ databases">
        <title>Genomic Encyclopedia of Type Strains, Phase IV (KMG-IV): sequencing the most valuable type-strain genomes for metagenomic binning, comparative biology and taxonomic classification.</title>
        <authorList>
            <person name="Goeker M."/>
        </authorList>
    </citation>
    <scope>NUCLEOTIDE SEQUENCE [LARGE SCALE GENOMIC DNA]</scope>
    <source>
        <strain evidence="12 13">DSM 19605</strain>
    </source>
</reference>
<dbReference type="EC" id="2.3.1.47" evidence="9"/>
<feature type="domain" description="Aminotransferase class I/classII large" evidence="11">
    <location>
        <begin position="41"/>
        <end position="395"/>
    </location>
</feature>
<dbReference type="InterPro" id="IPR050087">
    <property type="entry name" value="AON_synthase_class-II"/>
</dbReference>
<keyword evidence="6 9" id="KW-0093">Biotin biosynthesis</keyword>
<feature type="binding site" evidence="9">
    <location>
        <begin position="112"/>
        <end position="113"/>
    </location>
    <ligand>
        <name>pyridoxal 5'-phosphate</name>
        <dbReference type="ChEBI" id="CHEBI:597326"/>
    </ligand>
</feature>
<keyword evidence="5 9" id="KW-0808">Transferase</keyword>
<protein>
    <recommendedName>
        <fullName evidence="9">8-amino-7-oxononanoate synthase</fullName>
        <shortName evidence="9">AONS</shortName>
        <ecNumber evidence="9">2.3.1.47</ecNumber>
    </recommendedName>
    <alternativeName>
        <fullName evidence="9">7-keto-8-amino-pelargonic acid synthase</fullName>
        <shortName evidence="9">7-KAP synthase</shortName>
        <shortName evidence="9">KAPA synthase</shortName>
    </alternativeName>
    <alternativeName>
        <fullName evidence="9">8-amino-7-ketopelargonate synthase</fullName>
    </alternativeName>
</protein>
<dbReference type="InterPro" id="IPR022834">
    <property type="entry name" value="AONS_Proteobacteria"/>
</dbReference>
<comment type="cofactor">
    <cofactor evidence="1 9 10">
        <name>pyridoxal 5'-phosphate</name>
        <dbReference type="ChEBI" id="CHEBI:597326"/>
    </cofactor>
</comment>
<comment type="similarity">
    <text evidence="3 9">Belongs to the class-II pyridoxal-phosphate-dependent aminotransferase family. BioF subfamily.</text>
</comment>
<dbReference type="EMBL" id="SNYL01000006">
    <property type="protein sequence ID" value="TDQ43540.1"/>
    <property type="molecule type" value="Genomic_DNA"/>
</dbReference>
<dbReference type="PROSITE" id="PS00599">
    <property type="entry name" value="AA_TRANSFER_CLASS_2"/>
    <property type="match status" value="1"/>
</dbReference>
<dbReference type="PANTHER" id="PTHR13693:SF100">
    <property type="entry name" value="8-AMINO-7-OXONONANOATE SYNTHASE"/>
    <property type="match status" value="1"/>
</dbReference>
<evidence type="ECO:0000256" key="8">
    <source>
        <dbReference type="ARBA" id="ARBA00047715"/>
    </source>
</evidence>
<comment type="catalytic activity">
    <reaction evidence="8 9">
        <text>6-carboxyhexanoyl-[ACP] + L-alanine + H(+) = (8S)-8-amino-7-oxononanoate + holo-[ACP] + CO2</text>
        <dbReference type="Rhea" id="RHEA:42288"/>
        <dbReference type="Rhea" id="RHEA-COMP:9685"/>
        <dbReference type="Rhea" id="RHEA-COMP:9955"/>
        <dbReference type="ChEBI" id="CHEBI:15378"/>
        <dbReference type="ChEBI" id="CHEBI:16526"/>
        <dbReference type="ChEBI" id="CHEBI:57972"/>
        <dbReference type="ChEBI" id="CHEBI:64479"/>
        <dbReference type="ChEBI" id="CHEBI:78846"/>
        <dbReference type="ChEBI" id="CHEBI:149468"/>
        <dbReference type="EC" id="2.3.1.47"/>
    </reaction>
</comment>
<dbReference type="OrthoDB" id="9807157at2"/>
<dbReference type="GO" id="GO:0030170">
    <property type="term" value="F:pyridoxal phosphate binding"/>
    <property type="evidence" value="ECO:0007669"/>
    <property type="project" value="UniProtKB-UniRule"/>
</dbReference>
<comment type="pathway">
    <text evidence="2 9">Cofactor biosynthesis; biotin biosynthesis.</text>
</comment>
<evidence type="ECO:0000256" key="1">
    <source>
        <dbReference type="ARBA" id="ARBA00001933"/>
    </source>
</evidence>
<dbReference type="PANTHER" id="PTHR13693">
    <property type="entry name" value="CLASS II AMINOTRANSFERASE/8-AMINO-7-OXONONANOATE SYNTHASE"/>
    <property type="match status" value="1"/>
</dbReference>
<dbReference type="HAMAP" id="MF_01693">
    <property type="entry name" value="BioF_aminotrans_2"/>
    <property type="match status" value="1"/>
</dbReference>
<sequence length="409" mass="44047">MLIEHIRQRLHELDATAQRRRRRTVLTPCQPAQDWQGQGELLGFCSNDYLGLASHPDLIRALAEGAQRWGVGSGASHLVSGHSAAHASVEALLARWFEPHIPDAQALLFSSGYSANLALMSALANEHTTLLLDKLNHASLIDGAWLAQAKSRARWQRYPHGRLDALERLLAACESPIKLIVTDAVFSMDGDIADLPALLRLAERHDAYLVVDDAHGLGVLGPQGHGSLAHFGLRSTRLIYMGTLGKAVGVGGAFVAAPPLVVEWLLQTARPYIYTTAMPPALAHALEVALRLTEGEEGQRRRLHVQALLTQWRRGLDAIEWGTPAPRPVPSSTPIQPLIVGDNAQALAWQAALQAQGCYVGAIRPPTVPPGTARLRVTFSAAHGPGDVQRLLDALQQASHTLSAESASA</sequence>
<dbReference type="Gene3D" id="3.90.1150.10">
    <property type="entry name" value="Aspartate Aminotransferase, domain 1"/>
    <property type="match status" value="1"/>
</dbReference>
<dbReference type="Gene3D" id="3.40.640.10">
    <property type="entry name" value="Type I PLP-dependent aspartate aminotransferase-like (Major domain)"/>
    <property type="match status" value="1"/>
</dbReference>
<feature type="modified residue" description="N6-(pyridoxal phosphate)lysine" evidence="9 10">
    <location>
        <position position="246"/>
    </location>
</feature>
<evidence type="ECO:0000256" key="4">
    <source>
        <dbReference type="ARBA" id="ARBA00011738"/>
    </source>
</evidence>
<keyword evidence="13" id="KW-1185">Reference proteome</keyword>
<name>A0A4R6UA88_9BURK</name>
<dbReference type="InterPro" id="IPR004723">
    <property type="entry name" value="AONS_Archaea/Proteobacteria"/>
</dbReference>
<organism evidence="12 13">
    <name type="scientific">Tepidicella xavieri</name>
    <dbReference type="NCBI Taxonomy" id="360241"/>
    <lineage>
        <taxon>Bacteria</taxon>
        <taxon>Pseudomonadati</taxon>
        <taxon>Pseudomonadota</taxon>
        <taxon>Betaproteobacteria</taxon>
        <taxon>Burkholderiales</taxon>
        <taxon>Tepidicella</taxon>
    </lineage>
</organism>
<dbReference type="InterPro" id="IPR015422">
    <property type="entry name" value="PyrdxlP-dep_Trfase_small"/>
</dbReference>
<feature type="binding site" evidence="9">
    <location>
        <position position="215"/>
    </location>
    <ligand>
        <name>pyridoxal 5'-phosphate</name>
        <dbReference type="ChEBI" id="CHEBI:597326"/>
    </ligand>
</feature>
<evidence type="ECO:0000256" key="9">
    <source>
        <dbReference type="HAMAP-Rule" id="MF_01693"/>
    </source>
</evidence>
<gene>
    <name evidence="9" type="primary">bioF</name>
    <name evidence="12" type="ORF">DFR43_106113</name>
</gene>
<evidence type="ECO:0000256" key="2">
    <source>
        <dbReference type="ARBA" id="ARBA00004746"/>
    </source>
</evidence>
<feature type="binding site" evidence="9">
    <location>
        <position position="243"/>
    </location>
    <ligand>
        <name>pyridoxal 5'-phosphate</name>
        <dbReference type="ChEBI" id="CHEBI:597326"/>
    </ligand>
</feature>
<evidence type="ECO:0000259" key="11">
    <source>
        <dbReference type="Pfam" id="PF00155"/>
    </source>
</evidence>
<dbReference type="Pfam" id="PF00155">
    <property type="entry name" value="Aminotran_1_2"/>
    <property type="match status" value="1"/>
</dbReference>
<feature type="binding site" evidence="9">
    <location>
        <position position="137"/>
    </location>
    <ligand>
        <name>substrate</name>
    </ligand>
</feature>
<evidence type="ECO:0000313" key="12">
    <source>
        <dbReference type="EMBL" id="TDQ43540.1"/>
    </source>
</evidence>
<comment type="subunit">
    <text evidence="4 9">Homodimer.</text>
</comment>
<evidence type="ECO:0000256" key="3">
    <source>
        <dbReference type="ARBA" id="ARBA00010008"/>
    </source>
</evidence>
<proteinExistence type="inferred from homology"/>
<dbReference type="AlphaFoldDB" id="A0A4R6UA88"/>
<evidence type="ECO:0000256" key="6">
    <source>
        <dbReference type="ARBA" id="ARBA00022756"/>
    </source>
</evidence>
<accession>A0A4R6UA88</accession>
<feature type="binding site" evidence="9">
    <location>
        <position position="187"/>
    </location>
    <ligand>
        <name>pyridoxal 5'-phosphate</name>
        <dbReference type="ChEBI" id="CHEBI:597326"/>
    </ligand>
</feature>
<dbReference type="SUPFAM" id="SSF53383">
    <property type="entry name" value="PLP-dependent transferases"/>
    <property type="match status" value="1"/>
</dbReference>
<feature type="binding site" evidence="9">
    <location>
        <position position="367"/>
    </location>
    <ligand>
        <name>substrate</name>
    </ligand>
</feature>
<evidence type="ECO:0000256" key="10">
    <source>
        <dbReference type="PIRSR" id="PIRSR604723-51"/>
    </source>
</evidence>
<dbReference type="NCBIfam" id="TIGR00858">
    <property type="entry name" value="bioF"/>
    <property type="match status" value="1"/>
</dbReference>
<evidence type="ECO:0000256" key="5">
    <source>
        <dbReference type="ARBA" id="ARBA00022679"/>
    </source>
</evidence>
<dbReference type="InterPro" id="IPR015421">
    <property type="entry name" value="PyrdxlP-dep_Trfase_major"/>
</dbReference>
<evidence type="ECO:0000313" key="13">
    <source>
        <dbReference type="Proteomes" id="UP000295510"/>
    </source>
</evidence>
<dbReference type="InterPro" id="IPR004839">
    <property type="entry name" value="Aminotransferase_I/II_large"/>
</dbReference>
<dbReference type="RefSeq" id="WP_133596950.1">
    <property type="nucleotide sequence ID" value="NZ_SNYL01000006.1"/>
</dbReference>
<evidence type="ECO:0000256" key="7">
    <source>
        <dbReference type="ARBA" id="ARBA00022898"/>
    </source>
</evidence>
<keyword evidence="7 9" id="KW-0663">Pyridoxal phosphate</keyword>
<comment type="caution">
    <text evidence="12">The sequence shown here is derived from an EMBL/GenBank/DDBJ whole genome shotgun (WGS) entry which is preliminary data.</text>
</comment>
<comment type="function">
    <text evidence="9">Catalyzes the decarboxylative condensation of pimeloyl-[acyl-carrier protein] and L-alanine to produce 8-amino-7-oxononanoate (AON), [acyl-carrier protein], and carbon dioxide.</text>
</comment>
<dbReference type="InterPro" id="IPR015424">
    <property type="entry name" value="PyrdxlP-dep_Trfase"/>
</dbReference>
<dbReference type="UniPathway" id="UPA00078"/>
<dbReference type="InterPro" id="IPR001917">
    <property type="entry name" value="Aminotrans_II_pyridoxalP_BS"/>
</dbReference>
<feature type="binding site" evidence="9">
    <location>
        <position position="20"/>
    </location>
    <ligand>
        <name>substrate</name>
    </ligand>
</feature>